<reference evidence="2" key="1">
    <citation type="journal article" date="2020" name="Stud. Mycol.">
        <title>101 Dothideomycetes genomes: A test case for predicting lifestyles and emergence of pathogens.</title>
        <authorList>
            <person name="Haridas S."/>
            <person name="Albert R."/>
            <person name="Binder M."/>
            <person name="Bloem J."/>
            <person name="LaButti K."/>
            <person name="Salamov A."/>
            <person name="Andreopoulos B."/>
            <person name="Baker S."/>
            <person name="Barry K."/>
            <person name="Bills G."/>
            <person name="Bluhm B."/>
            <person name="Cannon C."/>
            <person name="Castanera R."/>
            <person name="Culley D."/>
            <person name="Daum C."/>
            <person name="Ezra D."/>
            <person name="Gonzalez J."/>
            <person name="Henrissat B."/>
            <person name="Kuo A."/>
            <person name="Liang C."/>
            <person name="Lipzen A."/>
            <person name="Lutzoni F."/>
            <person name="Magnuson J."/>
            <person name="Mondo S."/>
            <person name="Nolan M."/>
            <person name="Ohm R."/>
            <person name="Pangilinan J."/>
            <person name="Park H.-J."/>
            <person name="Ramirez L."/>
            <person name="Alfaro M."/>
            <person name="Sun H."/>
            <person name="Tritt A."/>
            <person name="Yoshinaga Y."/>
            <person name="Zwiers L.-H."/>
            <person name="Turgeon B."/>
            <person name="Goodwin S."/>
            <person name="Spatafora J."/>
            <person name="Crous P."/>
            <person name="Grigoriev I."/>
        </authorList>
    </citation>
    <scope>NUCLEOTIDE SEQUENCE [LARGE SCALE GENOMIC DNA]</scope>
    <source>
        <strain evidence="2">CBS 304.66</strain>
    </source>
</reference>
<proteinExistence type="predicted"/>
<dbReference type="InterPro" id="IPR021838">
    <property type="entry name" value="DUF3431"/>
</dbReference>
<organism evidence="1 2">
    <name type="scientific">Lojkania enalia</name>
    <dbReference type="NCBI Taxonomy" id="147567"/>
    <lineage>
        <taxon>Eukaryota</taxon>
        <taxon>Fungi</taxon>
        <taxon>Dikarya</taxon>
        <taxon>Ascomycota</taxon>
        <taxon>Pezizomycotina</taxon>
        <taxon>Dothideomycetes</taxon>
        <taxon>Pleosporomycetidae</taxon>
        <taxon>Pleosporales</taxon>
        <taxon>Pleosporales incertae sedis</taxon>
        <taxon>Lojkania</taxon>
    </lineage>
</organism>
<evidence type="ECO:0000313" key="2">
    <source>
        <dbReference type="Proteomes" id="UP000800093"/>
    </source>
</evidence>
<name>A0A9P4N5X1_9PLEO</name>
<dbReference type="Proteomes" id="UP000800093">
    <property type="component" value="Unassembled WGS sequence"/>
</dbReference>
<comment type="caution">
    <text evidence="1">The sequence shown here is derived from an EMBL/GenBank/DDBJ whole genome shotgun (WGS) entry which is preliminary data.</text>
</comment>
<dbReference type="AlphaFoldDB" id="A0A9P4N5X1"/>
<dbReference type="EMBL" id="ML986590">
    <property type="protein sequence ID" value="KAF2267627.1"/>
    <property type="molecule type" value="Genomic_DNA"/>
</dbReference>
<dbReference type="PANTHER" id="PTHR37490:SF1">
    <property type="entry name" value="GLYCOSYLTRANSFERASE 2-LIKE DOMAIN-CONTAINING PROTEIN"/>
    <property type="match status" value="1"/>
</dbReference>
<evidence type="ECO:0000313" key="1">
    <source>
        <dbReference type="EMBL" id="KAF2267627.1"/>
    </source>
</evidence>
<gene>
    <name evidence="1" type="ORF">CC78DRAFT_456856</name>
</gene>
<accession>A0A9P4N5X1</accession>
<dbReference type="OrthoDB" id="28755at2759"/>
<dbReference type="Pfam" id="PF11913">
    <property type="entry name" value="DUF3431"/>
    <property type="match status" value="1"/>
</dbReference>
<protein>
    <submittedName>
        <fullName evidence="1">Uncharacterized protein</fullName>
    </submittedName>
</protein>
<dbReference type="PANTHER" id="PTHR37490">
    <property type="entry name" value="EXPRESSED PROTEIN"/>
    <property type="match status" value="1"/>
</dbReference>
<keyword evidence="2" id="KW-1185">Reference proteome</keyword>
<sequence length="249" mass="28734">MYKEPVTNVANLISNLRQMVNLGSARFRIYIKDVDANPADIRLRTGAEIIEKLPNVGREGETYLYHILNNYESLARHTVFLQADVHNPREFYPRIRDYFDPTRTGMLSLGFSGNACDCQNCSDRFNWTDTSHTFPSIHGRIYNSTPCTDILLSYKGQFVVSAKRIRGINKEIYHDLREAFFNQSNRAHKQEFWQGEEDSMSNPVFGHTIERIWNLLFQCGGMDVTWKCPTLLSGWRIGGTIADCQCFDE</sequence>